<dbReference type="SUPFAM" id="SSF52540">
    <property type="entry name" value="P-loop containing nucleoside triphosphate hydrolases"/>
    <property type="match status" value="1"/>
</dbReference>
<reference evidence="2" key="1">
    <citation type="journal article" date="2019" name="Environ. Microbiol.">
        <title>Fungal ecological strategies reflected in gene transcription - a case study of two litter decomposers.</title>
        <authorList>
            <person name="Barbi F."/>
            <person name="Kohler A."/>
            <person name="Barry K."/>
            <person name="Baskaran P."/>
            <person name="Daum C."/>
            <person name="Fauchery L."/>
            <person name="Ihrmark K."/>
            <person name="Kuo A."/>
            <person name="LaButti K."/>
            <person name="Lipzen A."/>
            <person name="Morin E."/>
            <person name="Grigoriev I.V."/>
            <person name="Henrissat B."/>
            <person name="Lindahl B."/>
            <person name="Martin F."/>
        </authorList>
    </citation>
    <scope>NUCLEOTIDE SEQUENCE</scope>
    <source>
        <strain evidence="2">JB14</strain>
    </source>
</reference>
<sequence>MSCPTKFITVVLHGNDATGKTTLCRAINEAGQLCFTRGDEDPAHDVDLKTIDAYTLQLSSDDRRPPKCKYIAPDGTERHIVRVFLDAELPTLQARIASRPSSDKWETEKALFYFRARFREIAAFFGFPVIRTDVGKSVPETVAQILDFIAKPLTLTLLKELSLRNLTPEKIHAMANIYQPVEGVNYRERLDDILEKECHENSLFTPKDILDQCDVDDLLEYSLVNSYDGKFAPPFVPSLDNITGEQYLSAAFRLVVEGESKQVYRLETPITNYFDDHLFPQGASLFLEMFNRSGVDHTYEALNRHGVVYVRATKITMIETIYKGVCQGTDKHSFYGMSKMEELTLDTSEYVGGPYIRFDWRNPNHTYPKSQGVDVSRHPFYHIMERSVGKQEFYKKYLTGRATPFGDKCVPEDLVHGVQNVVNSQLFTFRCYLSIQWYMNQIGLEVQDGCLMLDEKGLEAWSEISQDCMRIKRRVGKEVEAFDKDMWRTGGSSAKDAIKTKWTKLNEMLEEFLAAHPFHTNEMISSDEPYGIIRPRTPLRFSSQNNSQSYTIGITGTKYTDKSDNFVALALGVLITRPPGRSYKYSYEILDHQKYGKYFGRRNIIFFPMRPKDMPGALHCGTLDFAITSNTVALICRANAQIDFKDWTVANRARIATEYPKLVDQFLQSLGADSSTYVLQEVRGTTESFLVNDKEGVFLLCDGVVSTGKTLQENDLVVWKVMKAKGEVSLGLYQANSCSS</sequence>
<dbReference type="AlphaFoldDB" id="A0A6A4HPG5"/>
<name>A0A6A4HPG5_9AGAR</name>
<dbReference type="InterPro" id="IPR013820">
    <property type="entry name" value="ATP_PRibTrfase_cat"/>
</dbReference>
<accession>A0A6A4HPG5</accession>
<dbReference type="SUPFAM" id="SSF53850">
    <property type="entry name" value="Periplasmic binding protein-like II"/>
    <property type="match status" value="1"/>
</dbReference>
<evidence type="ECO:0000313" key="2">
    <source>
        <dbReference type="EMBL" id="KAE9399238.1"/>
    </source>
</evidence>
<dbReference type="Proteomes" id="UP000799118">
    <property type="component" value="Unassembled WGS sequence"/>
</dbReference>
<protein>
    <recommendedName>
        <fullName evidence="1">ATP phosphoribosyltransferase catalytic domain-containing protein</fullName>
    </recommendedName>
</protein>
<dbReference type="GO" id="GO:0003879">
    <property type="term" value="F:ATP phosphoribosyltransferase activity"/>
    <property type="evidence" value="ECO:0007669"/>
    <property type="project" value="InterPro"/>
</dbReference>
<dbReference type="GO" id="GO:0000105">
    <property type="term" value="P:L-histidine biosynthetic process"/>
    <property type="evidence" value="ECO:0007669"/>
    <property type="project" value="InterPro"/>
</dbReference>
<evidence type="ECO:0000259" key="1">
    <source>
        <dbReference type="Pfam" id="PF01634"/>
    </source>
</evidence>
<dbReference type="Pfam" id="PF01634">
    <property type="entry name" value="HisG"/>
    <property type="match status" value="1"/>
</dbReference>
<feature type="domain" description="ATP phosphoribosyltransferase catalytic" evidence="1">
    <location>
        <begin position="632"/>
        <end position="720"/>
    </location>
</feature>
<dbReference type="Gene3D" id="3.40.190.10">
    <property type="entry name" value="Periplasmic binding protein-like II"/>
    <property type="match status" value="1"/>
</dbReference>
<dbReference type="EMBL" id="ML769472">
    <property type="protein sequence ID" value="KAE9399238.1"/>
    <property type="molecule type" value="Genomic_DNA"/>
</dbReference>
<dbReference type="OrthoDB" id="3743777at2759"/>
<dbReference type="InterPro" id="IPR027417">
    <property type="entry name" value="P-loop_NTPase"/>
</dbReference>
<proteinExistence type="predicted"/>
<gene>
    <name evidence="2" type="ORF">BT96DRAFT_1019691</name>
</gene>
<evidence type="ECO:0000313" key="3">
    <source>
        <dbReference type="Proteomes" id="UP000799118"/>
    </source>
</evidence>
<dbReference type="GO" id="GO:0005737">
    <property type="term" value="C:cytoplasm"/>
    <property type="evidence" value="ECO:0007669"/>
    <property type="project" value="InterPro"/>
</dbReference>
<keyword evidence="3" id="KW-1185">Reference proteome</keyword>
<organism evidence="2 3">
    <name type="scientific">Gymnopus androsaceus JB14</name>
    <dbReference type="NCBI Taxonomy" id="1447944"/>
    <lineage>
        <taxon>Eukaryota</taxon>
        <taxon>Fungi</taxon>
        <taxon>Dikarya</taxon>
        <taxon>Basidiomycota</taxon>
        <taxon>Agaricomycotina</taxon>
        <taxon>Agaricomycetes</taxon>
        <taxon>Agaricomycetidae</taxon>
        <taxon>Agaricales</taxon>
        <taxon>Marasmiineae</taxon>
        <taxon>Omphalotaceae</taxon>
        <taxon>Gymnopus</taxon>
    </lineage>
</organism>